<dbReference type="Pfam" id="PF13644">
    <property type="entry name" value="DKNYY"/>
    <property type="match status" value="1"/>
</dbReference>
<accession>A0A7K0EQN1</accession>
<proteinExistence type="predicted"/>
<comment type="caution">
    <text evidence="1">The sequence shown here is derived from an EMBL/GenBank/DDBJ whole genome shotgun (WGS) entry which is preliminary data.</text>
</comment>
<dbReference type="Proteomes" id="UP000441754">
    <property type="component" value="Unassembled WGS sequence"/>
</dbReference>
<dbReference type="PROSITE" id="PS51257">
    <property type="entry name" value="PROKAR_LIPOPROTEIN"/>
    <property type="match status" value="1"/>
</dbReference>
<sequence length="197" mass="22130">MKFVSLLLSIFGLGALFSCKKTGYETKNGLVYFKDTAVREADPNSFETLNTVFGKDAKNAYYRGVVLEAEAGSFVALDEHYAKDKSTVFYCDNALNGQTYFTTRNNVIRKIAGADAASFERLEYNYSKDKSRCYSDGIAFPVQDVATFQPLKGDYAKDKRVGYFRLTSIPNSDGNSFEPLSGTFSKDRNHVFYSWVN</sequence>
<dbReference type="InterPro" id="IPR027375">
    <property type="entry name" value="DKNYY"/>
</dbReference>
<protein>
    <recommendedName>
        <fullName evidence="3">DKNYY family protein</fullName>
    </recommendedName>
</protein>
<dbReference type="AlphaFoldDB" id="A0A7K0EQN1"/>
<evidence type="ECO:0008006" key="3">
    <source>
        <dbReference type="Google" id="ProtNLM"/>
    </source>
</evidence>
<evidence type="ECO:0000313" key="1">
    <source>
        <dbReference type="EMBL" id="MRS63738.1"/>
    </source>
</evidence>
<reference evidence="1 2" key="1">
    <citation type="journal article" date="2018" name="Antonie Van Leeuwenhoek">
        <title>Larkinella terrae sp. nov., isolated from soil on Jeju Island, South Korea.</title>
        <authorList>
            <person name="Ten L.N."/>
            <person name="Jeon J."/>
            <person name="Park S.J."/>
            <person name="Park S."/>
            <person name="Lee S.Y."/>
            <person name="Kim M.K."/>
            <person name="Jung H.Y."/>
        </authorList>
    </citation>
    <scope>NUCLEOTIDE SEQUENCE [LARGE SCALE GENOMIC DNA]</scope>
    <source>
        <strain evidence="1 2">KCTC 52001</strain>
    </source>
</reference>
<gene>
    <name evidence="1" type="ORF">GJJ30_20740</name>
</gene>
<keyword evidence="2" id="KW-1185">Reference proteome</keyword>
<evidence type="ECO:0000313" key="2">
    <source>
        <dbReference type="Proteomes" id="UP000441754"/>
    </source>
</evidence>
<dbReference type="EMBL" id="WJXZ01000013">
    <property type="protein sequence ID" value="MRS63738.1"/>
    <property type="molecule type" value="Genomic_DNA"/>
</dbReference>
<organism evidence="1 2">
    <name type="scientific">Larkinella terrae</name>
    <dbReference type="NCBI Taxonomy" id="2025311"/>
    <lineage>
        <taxon>Bacteria</taxon>
        <taxon>Pseudomonadati</taxon>
        <taxon>Bacteroidota</taxon>
        <taxon>Cytophagia</taxon>
        <taxon>Cytophagales</taxon>
        <taxon>Spirosomataceae</taxon>
        <taxon>Larkinella</taxon>
    </lineage>
</organism>
<dbReference type="OrthoDB" id="1318779at2"/>
<dbReference type="RefSeq" id="WP_154177108.1">
    <property type="nucleotide sequence ID" value="NZ_WJXZ01000013.1"/>
</dbReference>
<name>A0A7K0EQN1_9BACT</name>